<evidence type="ECO:0000313" key="1">
    <source>
        <dbReference type="Ensembl" id="ENSMPUP00000016276.1"/>
    </source>
</evidence>
<dbReference type="EMBL" id="AEYP01076886">
    <property type="status" value="NOT_ANNOTATED_CDS"/>
    <property type="molecule type" value="Genomic_DNA"/>
</dbReference>
<dbReference type="InterPro" id="IPR052133">
    <property type="entry name" value="Immune_Signaling-Apoptosis_Reg"/>
</dbReference>
<dbReference type="eggNOG" id="ENOG502QV5Z">
    <property type="taxonomic scope" value="Eukaryota"/>
</dbReference>
<dbReference type="EMBL" id="AEYP01076891">
    <property type="status" value="NOT_ANNOTATED_CDS"/>
    <property type="molecule type" value="Genomic_DNA"/>
</dbReference>
<dbReference type="GO" id="GO:0007127">
    <property type="term" value="P:meiosis I"/>
    <property type="evidence" value="ECO:0007669"/>
    <property type="project" value="TreeGrafter"/>
</dbReference>
<name>M3YY66_MUSPF</name>
<dbReference type="EMBL" id="AEYP01076888">
    <property type="status" value="NOT_ANNOTATED_CDS"/>
    <property type="molecule type" value="Genomic_DNA"/>
</dbReference>
<gene>
    <name evidence="1" type="primary">MEI1</name>
</gene>
<dbReference type="EMBL" id="AEYP01076890">
    <property type="status" value="NOT_ANNOTATED_CDS"/>
    <property type="molecule type" value="Genomic_DNA"/>
</dbReference>
<dbReference type="HOGENOM" id="CLU_006759_0_0_1"/>
<organism evidence="1">
    <name type="scientific">Mustela putorius furo</name>
    <name type="common">European domestic ferret</name>
    <name type="synonym">Mustela furo</name>
    <dbReference type="NCBI Taxonomy" id="9669"/>
    <lineage>
        <taxon>Eukaryota</taxon>
        <taxon>Metazoa</taxon>
        <taxon>Chordata</taxon>
        <taxon>Craniata</taxon>
        <taxon>Vertebrata</taxon>
        <taxon>Euteleostomi</taxon>
        <taxon>Mammalia</taxon>
        <taxon>Eutheria</taxon>
        <taxon>Laurasiatheria</taxon>
        <taxon>Carnivora</taxon>
        <taxon>Caniformia</taxon>
        <taxon>Musteloidea</taxon>
        <taxon>Mustelidae</taxon>
        <taxon>Mustelinae</taxon>
        <taxon>Mustela</taxon>
    </lineage>
</organism>
<accession>M3YY66</accession>
<dbReference type="PANTHER" id="PTHR12044:SF10">
    <property type="entry name" value="MEIOSIS INHIBITOR PROTEIN 1"/>
    <property type="match status" value="1"/>
</dbReference>
<dbReference type="Ensembl" id="ENSMPUT00000016520.1">
    <property type="protein sequence ID" value="ENSMPUP00000016276.1"/>
    <property type="gene ID" value="ENSMPUG00000016379.1"/>
</dbReference>
<dbReference type="STRING" id="9669.ENSMPUP00000016276"/>
<dbReference type="InterPro" id="IPR016024">
    <property type="entry name" value="ARM-type_fold"/>
</dbReference>
<dbReference type="PANTHER" id="PTHR12044">
    <property type="entry name" value="BCL2 INTERACTING MEDIATOR OF CELL DEATH"/>
    <property type="match status" value="1"/>
</dbReference>
<dbReference type="EMBL" id="AEYP01076887">
    <property type="status" value="NOT_ANNOTATED_CDS"/>
    <property type="molecule type" value="Genomic_DNA"/>
</dbReference>
<proteinExistence type="predicted"/>
<dbReference type="OMA" id="RVCIHFI"/>
<dbReference type="GeneTree" id="ENSGT00390000002077"/>
<dbReference type="EMBL" id="AEYP01076889">
    <property type="status" value="NOT_ANNOTATED_CDS"/>
    <property type="molecule type" value="Genomic_DNA"/>
</dbReference>
<reference evidence="1" key="1">
    <citation type="submission" date="2024-06" db="UniProtKB">
        <authorList>
            <consortium name="Ensembl"/>
        </authorList>
    </citation>
    <scope>IDENTIFICATION</scope>
</reference>
<protein>
    <submittedName>
        <fullName evidence="1">Meiotic double-stranded break formation protein 1</fullName>
    </submittedName>
</protein>
<dbReference type="SUPFAM" id="SSF48371">
    <property type="entry name" value="ARM repeat"/>
    <property type="match status" value="1"/>
</dbReference>
<sequence length="1160" mass="128398">MSVRNAAAGLPGPGRDEDTTLLFERAHYRHDPCWLLPVPPRVCLACMVELLPEPCVSLVRKKHVLSCFRDALLRHASLVMQLVAQDQRICIHFISTLFGLLCNVEDGSVTDLCIEVLIQLTTQLKLEQIIHCLLDECHKELCNMPSMRGSLATLTLLGKLVDAIPPLADKLVMEHSDLMEHLLRGLVYPNEGVQASVCYLYGKLYSSPVAAEILLGHFREKLCPLFLFTLDGAQTKELQINCLGLLRQLLKYDLFVSVIMNKSVLADSTEDVEGLPGETSLPLVLKKPEEIKLFTSSAMCRDAGRALQEAVSSPVLEVAAEAVKAISAFLRKDHQSVPPVQYRELRALLEAMLSRCADFSQTPLNRRPLGHASSRDSEKSILRRGKFLLSTLEGFRNACRLAVEFQSEPSAQENPFTAPSAEKEDTLEDFSEFLLTACDSLCIPMVMRHSEQATHPNLMEVFLSILHSLFVIAPHMKEKFSKKLASSSFIRLTLELKARFRNSLSHSALNQVCSNFLYCMSLNLLSAPEKTGPPSQEELSVASAFLQQGLPQISSRSPESLAFLSDRQYVEGTARQRQYSTLLLFYLAYIHEDRFVSEAELFVAVQSFLLSLQDQGERPPLVVFRASIYLLAICQDKDGALDESVVSAIRKFLEDIPDLHLVYTHHPLLLRFFLSYPELMSRFGHRVLELWFSWEESSYEELDDVPSAGQSPLPASLTALFRMLRSSPSILLILLDLIYSSPVDTARKVVIVLRTFLRKNEDVEVSGLIRGHFLLILQQLLMEHGASPSGASGNLPLLLSLLSLVQLKNTSEQELDSMAMKLLHQVSKLCGKCGPADVDILQPAFNFLYWSLHQTTPSSQKRAAAVLLSSTALIELLEKTLVLTWTKGASPSTTLLCSAWLLTASFSAQQHDGSLQVHQKLSVELDQVLKVLSFPKKKAALLSAAILCFLRTALQQNFSSALVALVPSGPQPPPASENTVLAPLRISQVLSLVIGLQNLLVQKDPLLSYACVGCLEALLDYLHARSPDIAFHVVSQPWNRFLLFTLLDAGESSFLRPEILRFMTLLVRFQSSSVLGHEEVGHVLQAAALADLSTLSNNTRQALHGFLLQVQSMGLLADHTTAHTLQASLEGLTLSSSSTQPPLDMLCLGGVAVSLSHIRD</sequence>
<dbReference type="InParanoid" id="M3YY66"/>
<dbReference type="AlphaFoldDB" id="M3YY66"/>
<dbReference type="EMBL" id="AEYP01076892">
    <property type="status" value="NOT_ANNOTATED_CDS"/>
    <property type="molecule type" value="Genomic_DNA"/>
</dbReference>